<dbReference type="KEGG" id="xne:XNC1_3805"/>
<dbReference type="HOGENOM" id="CLU_3335069_0_0_6"/>
<gene>
    <name evidence="1" type="ordered locus">XNC1_3805</name>
</gene>
<evidence type="ECO:0000313" key="2">
    <source>
        <dbReference type="Proteomes" id="UP000008075"/>
    </source>
</evidence>
<dbReference type="AlphaFoldDB" id="D3VB61"/>
<dbReference type="EMBL" id="FN667742">
    <property type="protein sequence ID" value="CBJ91836.1"/>
    <property type="molecule type" value="Genomic_DNA"/>
</dbReference>
<protein>
    <submittedName>
        <fullName evidence="1">Uncharacterized protein</fullName>
    </submittedName>
</protein>
<keyword evidence="2" id="KW-1185">Reference proteome</keyword>
<sequence>MASSDLHPLIYPTDFEVLRSQQGGHLQGDGYTCNKIRKETYGYPTY</sequence>
<dbReference type="Proteomes" id="UP000008075">
    <property type="component" value="Chromosome"/>
</dbReference>
<reference evidence="1 2" key="1">
    <citation type="journal article" date="2011" name="PLoS ONE">
        <title>The entomopathogenic bacterial endosymbionts xenorhabdus and photorhabdus: convergent lifestyles from divergent genomes.</title>
        <authorList>
            <person name="Chaston J.M."/>
            <person name="Suen G."/>
            <person name="Tucker S.L."/>
            <person name="Andersen A.W."/>
            <person name="Bhasin A."/>
            <person name="Bode E."/>
            <person name="Bode H.B."/>
            <person name="Brachmann A.O."/>
            <person name="Cowles C.E."/>
            <person name="Cowles K.N."/>
            <person name="Darby C."/>
            <person name="de Leon L."/>
            <person name="Drace K."/>
            <person name="Du Z."/>
            <person name="Givaudan A."/>
            <person name="Herbert Tran E.E."/>
            <person name="Jewell K.A."/>
            <person name="Knack J.J."/>
            <person name="Krasomil-Osterfeld K.C."/>
            <person name="Kukor R."/>
            <person name="Lanois A."/>
            <person name="Latreille P."/>
            <person name="Leimgruber N.K."/>
            <person name="Lipke C.M."/>
            <person name="Liu R."/>
            <person name="Lu X."/>
            <person name="Martens E.C."/>
            <person name="Marri P.R."/>
            <person name="Medigue C."/>
            <person name="Menard M.L."/>
            <person name="Miller N.M."/>
            <person name="Morales-Soto N."/>
            <person name="Norton S."/>
            <person name="Ogier J.C."/>
            <person name="Orchard S.S."/>
            <person name="Park D."/>
            <person name="Park Y."/>
            <person name="Qurollo B.A."/>
            <person name="Sugar D.R."/>
            <person name="Richards G.R."/>
            <person name="Rouy Z."/>
            <person name="Slominski B."/>
            <person name="Slominski K."/>
            <person name="Snyder H."/>
            <person name="Tjaden B.C."/>
            <person name="van der Hoeven R."/>
            <person name="Welch R.D."/>
            <person name="Wheeler C."/>
            <person name="Xiang B."/>
            <person name="Barbazuk B."/>
            <person name="Gaudriault S."/>
            <person name="Goodner B."/>
            <person name="Slater S.C."/>
            <person name="Forst S."/>
            <person name="Goldman B.S."/>
            <person name="Goodrich-Blair H."/>
        </authorList>
    </citation>
    <scope>NUCLEOTIDE SEQUENCE [LARGE SCALE GENOMIC DNA]</scope>
    <source>
        <strain evidence="2">ATCC 19061 / DSM 3370 / CCUG 14189 / LMG 1036 / NCIMB 9965 / AN6</strain>
    </source>
</reference>
<accession>D3VB61</accession>
<evidence type="ECO:0000313" key="1">
    <source>
        <dbReference type="EMBL" id="CBJ91836.1"/>
    </source>
</evidence>
<name>D3VB61_XENNA</name>
<proteinExistence type="predicted"/>
<organism evidence="1 2">
    <name type="scientific">Xenorhabdus nematophila (strain ATCC 19061 / DSM 3370 / CCUG 14189 / LMG 1036 / NCIMB 9965 / AN6)</name>
    <dbReference type="NCBI Taxonomy" id="406817"/>
    <lineage>
        <taxon>Bacteria</taxon>
        <taxon>Pseudomonadati</taxon>
        <taxon>Pseudomonadota</taxon>
        <taxon>Gammaproteobacteria</taxon>
        <taxon>Enterobacterales</taxon>
        <taxon>Morganellaceae</taxon>
        <taxon>Xenorhabdus</taxon>
    </lineage>
</organism>